<accession>A0A4P7AHY9</accession>
<dbReference type="RefSeq" id="WP_134297624.1">
    <property type="nucleotide sequence ID" value="NZ_CP038013.1"/>
</dbReference>
<reference evidence="1 2" key="1">
    <citation type="submission" date="2019-03" db="EMBL/GenBank/DDBJ databases">
        <title>Complete genome sequence of Spiroplasma gladiatoris TG-1 (DSM 22552).</title>
        <authorList>
            <person name="Lin Y.-C."/>
            <person name="Chou L."/>
            <person name="Kuo C.-H."/>
        </authorList>
    </citation>
    <scope>NUCLEOTIDE SEQUENCE [LARGE SCALE GENOMIC DNA]</scope>
    <source>
        <strain evidence="1 2">TG-1</strain>
    </source>
</reference>
<sequence>MNKLLKLIWGLSLTSSITIPIVSCSNRRDIISENDLIKMIKDKFDKKDIYYWSFDTVKNELEQLFMIYSDYIFINNFINPYREGYLIKLNNIDDSNSKIKFNINATKIIKKDGVFTEDSDIFFDETYENLKYVDKVVVKQNNYETDFYSKNISIEILNLEKLENISYRIDGNKQAVESCGFDPNKNNIFNVKLKYDSSIEAINNDITIYFKANNTWTDSIVYINYKDKTFKSEIETDFDNNSELHWGDEFIFNILNYTKYENLNITYWYDNYELADDINFKNGNFKSTLYFKDDNLNKFLENERFALKITASNVATPTIVFITINKINILNNYKEHNVLIKVNEDNSFDFNKKIKSKKISFTESNYKDYLIFKNGIKNNDVIDFSNTNRMIIDSWIYNKSNRYFLANIDYEYEFTLINNKTISKNLKQNLYFEVEKYNKNDINVNDDTFKIESEDKELNYTLSNNVFNVKTKLEYFILKIKTEEYRKFNSEIKLYYSSETYLKLDYYSFSIEQMGKQYCDVKVSFVGFKEDYLEDNLTAELHFGYGDNVCKITINISDVK</sequence>
<proteinExistence type="predicted"/>
<organism evidence="1 2">
    <name type="scientific">Spiroplasma gladiatoris</name>
    <dbReference type="NCBI Taxonomy" id="2143"/>
    <lineage>
        <taxon>Bacteria</taxon>
        <taxon>Bacillati</taxon>
        <taxon>Mycoplasmatota</taxon>
        <taxon>Mollicutes</taxon>
        <taxon>Entomoplasmatales</taxon>
        <taxon>Spiroplasmataceae</taxon>
        <taxon>Spiroplasma</taxon>
    </lineage>
</organism>
<dbReference type="AlphaFoldDB" id="A0A4P7AHY9"/>
<evidence type="ECO:0000313" key="1">
    <source>
        <dbReference type="EMBL" id="QBQ07842.1"/>
    </source>
</evidence>
<dbReference type="EMBL" id="CP038013">
    <property type="protein sequence ID" value="QBQ07842.1"/>
    <property type="molecule type" value="Genomic_DNA"/>
</dbReference>
<gene>
    <name evidence="1" type="ORF">SGLAD_v1c06430</name>
</gene>
<dbReference type="KEGG" id="sgq:SGLAD_v1c06430"/>
<protein>
    <submittedName>
        <fullName evidence="1">Uncharacterized protein</fullName>
    </submittedName>
</protein>
<name>A0A4P7AHY9_9MOLU</name>
<keyword evidence="2" id="KW-1185">Reference proteome</keyword>
<dbReference type="OrthoDB" id="390486at2"/>
<evidence type="ECO:0000313" key="2">
    <source>
        <dbReference type="Proteomes" id="UP000294309"/>
    </source>
</evidence>
<dbReference type="Proteomes" id="UP000294309">
    <property type="component" value="Chromosome"/>
</dbReference>